<organism evidence="4 5">
    <name type="scientific">Fusarium redolens</name>
    <dbReference type="NCBI Taxonomy" id="48865"/>
    <lineage>
        <taxon>Eukaryota</taxon>
        <taxon>Fungi</taxon>
        <taxon>Dikarya</taxon>
        <taxon>Ascomycota</taxon>
        <taxon>Pezizomycotina</taxon>
        <taxon>Sordariomycetes</taxon>
        <taxon>Hypocreomycetidae</taxon>
        <taxon>Hypocreales</taxon>
        <taxon>Nectriaceae</taxon>
        <taxon>Fusarium</taxon>
        <taxon>Fusarium redolens species complex</taxon>
    </lineage>
</organism>
<keyword evidence="2" id="KW-1133">Transmembrane helix</keyword>
<feature type="compositionally biased region" description="Low complexity" evidence="1">
    <location>
        <begin position="393"/>
        <end position="407"/>
    </location>
</feature>
<dbReference type="Proteomes" id="UP000720189">
    <property type="component" value="Unassembled WGS sequence"/>
</dbReference>
<dbReference type="InterPro" id="IPR040976">
    <property type="entry name" value="Pkinase_fungal"/>
</dbReference>
<feature type="transmembrane region" description="Helical" evidence="2">
    <location>
        <begin position="40"/>
        <end position="60"/>
    </location>
</feature>
<dbReference type="RefSeq" id="XP_046044368.1">
    <property type="nucleotide sequence ID" value="XM_046190715.1"/>
</dbReference>
<sequence>MWDKAVSDDFQVLLALVIVAHPAAIHLKQPMGRERNTAPFIWLLATLILLCAVDVGIFHLCSRNLAPDLWPILLFYQTNEVPTMMTAVHHMSKNRPRLPDGHPNYYHIPADVYENPPVGNGRAPQEIQSQRTAIRCMCCRERNVCESNPTHQHRRRPLAQPNKPIQGSTGERKLDIGFVKNTSAGKDSRCRWSQILVPGKLKSNPSADKASMAWLDLGRHAREVLVAQNTRRFVLSFTICGSLMRVWAFDRLRGIALELSLTLRKMGRIIIDEMMQRAPCVAGRATTCWKAHSEGRSEILLVIKDSWQYPERDEEGELLPKYYHHETAQIDGADDDIWSNVRRGLDITQAANYRPERPIRRSNVVSGTSREGRGSTKAIRKRSSSQAGAPLPSSKRSCSVSSTRASSSLPNRVHRRVILRDYGMPIYKASSRSALLAAFERCIVGHESLYKAGFLHKDILINNLVINENDDNPSWPFLIDLGLAIKESREVVTGVKGKTGTQVFKAIGALLAYIKLLISRITCEWIQLSRKALGHHLERYRSGSG</sequence>
<evidence type="ECO:0000259" key="3">
    <source>
        <dbReference type="Pfam" id="PF17667"/>
    </source>
</evidence>
<dbReference type="EMBL" id="JAGMUX010000018">
    <property type="protein sequence ID" value="KAH7234023.1"/>
    <property type="molecule type" value="Genomic_DNA"/>
</dbReference>
<dbReference type="PANTHER" id="PTHR38248">
    <property type="entry name" value="FUNK1 6"/>
    <property type="match status" value="1"/>
</dbReference>
<keyword evidence="2" id="KW-0472">Membrane</keyword>
<feature type="region of interest" description="Disordered" evidence="1">
    <location>
        <begin position="356"/>
        <end position="407"/>
    </location>
</feature>
<feature type="domain" description="Fungal-type protein kinase" evidence="3">
    <location>
        <begin position="266"/>
        <end position="511"/>
    </location>
</feature>
<keyword evidence="2" id="KW-0812">Transmembrane</keyword>
<gene>
    <name evidence="4" type="ORF">BKA55DRAFT_544480</name>
</gene>
<protein>
    <recommendedName>
        <fullName evidence="3">Fungal-type protein kinase domain-containing protein</fullName>
    </recommendedName>
</protein>
<reference evidence="4" key="1">
    <citation type="journal article" date="2021" name="Nat. Commun.">
        <title>Genetic determinants of endophytism in the Arabidopsis root mycobiome.</title>
        <authorList>
            <person name="Mesny F."/>
            <person name="Miyauchi S."/>
            <person name="Thiergart T."/>
            <person name="Pickel B."/>
            <person name="Atanasova L."/>
            <person name="Karlsson M."/>
            <person name="Huettel B."/>
            <person name="Barry K.W."/>
            <person name="Haridas S."/>
            <person name="Chen C."/>
            <person name="Bauer D."/>
            <person name="Andreopoulos W."/>
            <person name="Pangilinan J."/>
            <person name="LaButti K."/>
            <person name="Riley R."/>
            <person name="Lipzen A."/>
            <person name="Clum A."/>
            <person name="Drula E."/>
            <person name="Henrissat B."/>
            <person name="Kohler A."/>
            <person name="Grigoriev I.V."/>
            <person name="Martin F.M."/>
            <person name="Hacquard S."/>
        </authorList>
    </citation>
    <scope>NUCLEOTIDE SEQUENCE</scope>
    <source>
        <strain evidence="4">MPI-CAGE-AT-0023</strain>
    </source>
</reference>
<keyword evidence="5" id="KW-1185">Reference proteome</keyword>
<dbReference type="GeneID" id="70220669"/>
<dbReference type="InterPro" id="IPR011009">
    <property type="entry name" value="Kinase-like_dom_sf"/>
</dbReference>
<dbReference type="OrthoDB" id="5584477at2759"/>
<feature type="region of interest" description="Disordered" evidence="1">
    <location>
        <begin position="149"/>
        <end position="170"/>
    </location>
</feature>
<dbReference type="AlphaFoldDB" id="A0A9P9G892"/>
<feature type="domain" description="Fungal-type protein kinase" evidence="3">
    <location>
        <begin position="173"/>
        <end position="256"/>
    </location>
</feature>
<evidence type="ECO:0000256" key="1">
    <source>
        <dbReference type="SAM" id="MobiDB-lite"/>
    </source>
</evidence>
<comment type="caution">
    <text evidence="4">The sequence shown here is derived from an EMBL/GenBank/DDBJ whole genome shotgun (WGS) entry which is preliminary data.</text>
</comment>
<evidence type="ECO:0000313" key="4">
    <source>
        <dbReference type="EMBL" id="KAH7234023.1"/>
    </source>
</evidence>
<proteinExistence type="predicted"/>
<dbReference type="Pfam" id="PF17667">
    <property type="entry name" value="Pkinase_fungal"/>
    <property type="match status" value="2"/>
</dbReference>
<evidence type="ECO:0000313" key="5">
    <source>
        <dbReference type="Proteomes" id="UP000720189"/>
    </source>
</evidence>
<accession>A0A9P9G892</accession>
<evidence type="ECO:0000256" key="2">
    <source>
        <dbReference type="SAM" id="Phobius"/>
    </source>
</evidence>
<name>A0A9P9G892_FUSRE</name>
<feature type="transmembrane region" description="Helical" evidence="2">
    <location>
        <begin position="12"/>
        <end position="28"/>
    </location>
</feature>
<dbReference type="SUPFAM" id="SSF56112">
    <property type="entry name" value="Protein kinase-like (PK-like)"/>
    <property type="match status" value="1"/>
</dbReference>
<dbReference type="PANTHER" id="PTHR38248:SF2">
    <property type="entry name" value="FUNK1 11"/>
    <property type="match status" value="1"/>
</dbReference>